<proteinExistence type="predicted"/>
<sequence>MVGPRKARRFRIICVSSASGASGAGGNSTEPALNSASAPNNTCNISSTFSDTNGTDQVNKSMKFGK</sequence>
<dbReference type="GeneID" id="94197028"/>
<organism evidence="2 3">
    <name type="scientific">Babesia caballi</name>
    <dbReference type="NCBI Taxonomy" id="5871"/>
    <lineage>
        <taxon>Eukaryota</taxon>
        <taxon>Sar</taxon>
        <taxon>Alveolata</taxon>
        <taxon>Apicomplexa</taxon>
        <taxon>Aconoidasida</taxon>
        <taxon>Piroplasmida</taxon>
        <taxon>Babesiidae</taxon>
        <taxon>Babesia</taxon>
    </lineage>
</organism>
<accession>A0AAV4M0X1</accession>
<dbReference type="RefSeq" id="XP_067717616.1">
    <property type="nucleotide sequence ID" value="XM_067861515.1"/>
</dbReference>
<reference evidence="2 3" key="1">
    <citation type="submission" date="2021-06" db="EMBL/GenBank/DDBJ databases">
        <title>Genome sequence of Babesia caballi.</title>
        <authorList>
            <person name="Yamagishi J."/>
            <person name="Kidaka T."/>
            <person name="Ochi A."/>
        </authorList>
    </citation>
    <scope>NUCLEOTIDE SEQUENCE [LARGE SCALE GENOMIC DNA]</scope>
    <source>
        <strain evidence="2">USDA-D6B2</strain>
    </source>
</reference>
<feature type="compositionally biased region" description="Polar residues" evidence="1">
    <location>
        <begin position="27"/>
        <end position="60"/>
    </location>
</feature>
<dbReference type="Proteomes" id="UP001497744">
    <property type="component" value="Unassembled WGS sequence"/>
</dbReference>
<evidence type="ECO:0000313" key="3">
    <source>
        <dbReference type="Proteomes" id="UP001497744"/>
    </source>
</evidence>
<dbReference type="AlphaFoldDB" id="A0AAV4M0X1"/>
<comment type="caution">
    <text evidence="2">The sequence shown here is derived from an EMBL/GenBank/DDBJ whole genome shotgun (WGS) entry which is preliminary data.</text>
</comment>
<gene>
    <name evidence="2" type="ORF">BcabD6B2_49820</name>
</gene>
<name>A0AAV4M0X1_BABCB</name>
<evidence type="ECO:0000256" key="1">
    <source>
        <dbReference type="SAM" id="MobiDB-lite"/>
    </source>
</evidence>
<keyword evidence="3" id="KW-1185">Reference proteome</keyword>
<evidence type="ECO:0000313" key="2">
    <source>
        <dbReference type="EMBL" id="GIX65547.1"/>
    </source>
</evidence>
<feature type="region of interest" description="Disordered" evidence="1">
    <location>
        <begin position="18"/>
        <end position="66"/>
    </location>
</feature>
<dbReference type="EMBL" id="BPLF01000005">
    <property type="protein sequence ID" value="GIX65547.1"/>
    <property type="molecule type" value="Genomic_DNA"/>
</dbReference>
<protein>
    <submittedName>
        <fullName evidence="2">Uncharacterized protein</fullName>
    </submittedName>
</protein>